<dbReference type="CDD" id="cd00063">
    <property type="entry name" value="FN3"/>
    <property type="match status" value="1"/>
</dbReference>
<dbReference type="SMART" id="SM00458">
    <property type="entry name" value="RICIN"/>
    <property type="match status" value="1"/>
</dbReference>
<dbReference type="AlphaFoldDB" id="A0A368W332"/>
<name>A0A368W332_9BACL</name>
<gene>
    <name evidence="3" type="ORF">DFP97_106183</name>
</gene>
<dbReference type="SUPFAM" id="SSF48230">
    <property type="entry name" value="Chondroitin AC/alginate lyase"/>
    <property type="match status" value="1"/>
</dbReference>
<accession>A0A368W332</accession>
<proteinExistence type="predicted"/>
<dbReference type="SUPFAM" id="SSF50370">
    <property type="entry name" value="Ricin B-like lectins"/>
    <property type="match status" value="1"/>
</dbReference>
<dbReference type="InterPro" id="IPR013783">
    <property type="entry name" value="Ig-like_fold"/>
</dbReference>
<dbReference type="InterPro" id="IPR000772">
    <property type="entry name" value="Ricin_B_lectin"/>
</dbReference>
<evidence type="ECO:0000256" key="1">
    <source>
        <dbReference type="SAM" id="SignalP"/>
    </source>
</evidence>
<organism evidence="3 4">
    <name type="scientific">Paenibacillus prosopidis</name>
    <dbReference type="NCBI Taxonomy" id="630520"/>
    <lineage>
        <taxon>Bacteria</taxon>
        <taxon>Bacillati</taxon>
        <taxon>Bacillota</taxon>
        <taxon>Bacilli</taxon>
        <taxon>Bacillales</taxon>
        <taxon>Paenibacillaceae</taxon>
        <taxon>Paenibacillus</taxon>
    </lineage>
</organism>
<dbReference type="InterPro" id="IPR035992">
    <property type="entry name" value="Ricin_B-like_lectins"/>
</dbReference>
<dbReference type="InterPro" id="IPR036116">
    <property type="entry name" value="FN3_sf"/>
</dbReference>
<feature type="signal peptide" evidence="1">
    <location>
        <begin position="1"/>
        <end position="37"/>
    </location>
</feature>
<evidence type="ECO:0000313" key="4">
    <source>
        <dbReference type="Proteomes" id="UP000252415"/>
    </source>
</evidence>
<evidence type="ECO:0000259" key="2">
    <source>
        <dbReference type="PROSITE" id="PS50853"/>
    </source>
</evidence>
<dbReference type="EMBL" id="QPJD01000006">
    <property type="protein sequence ID" value="RCW48483.1"/>
    <property type="molecule type" value="Genomic_DNA"/>
</dbReference>
<dbReference type="SMART" id="SM00060">
    <property type="entry name" value="FN3"/>
    <property type="match status" value="1"/>
</dbReference>
<comment type="caution">
    <text evidence="3">The sequence shown here is derived from an EMBL/GenBank/DDBJ whole genome shotgun (WGS) entry which is preliminary data.</text>
</comment>
<dbReference type="GO" id="GO:0030246">
    <property type="term" value="F:carbohydrate binding"/>
    <property type="evidence" value="ECO:0007669"/>
    <property type="project" value="UniProtKB-KW"/>
</dbReference>
<evidence type="ECO:0000313" key="3">
    <source>
        <dbReference type="EMBL" id="RCW48483.1"/>
    </source>
</evidence>
<feature type="domain" description="Fibronectin type-III" evidence="2">
    <location>
        <begin position="494"/>
        <end position="590"/>
    </location>
</feature>
<dbReference type="Proteomes" id="UP000252415">
    <property type="component" value="Unassembled WGS sequence"/>
</dbReference>
<dbReference type="PROSITE" id="PS50231">
    <property type="entry name" value="RICIN_B_LECTIN"/>
    <property type="match status" value="1"/>
</dbReference>
<dbReference type="Pfam" id="PF14200">
    <property type="entry name" value="RicinB_lectin_2"/>
    <property type="match status" value="2"/>
</dbReference>
<dbReference type="Gene3D" id="2.60.40.10">
    <property type="entry name" value="Immunoglobulins"/>
    <property type="match status" value="1"/>
</dbReference>
<dbReference type="InterPro" id="IPR003961">
    <property type="entry name" value="FN3_dom"/>
</dbReference>
<keyword evidence="1" id="KW-0732">Signal</keyword>
<dbReference type="RefSeq" id="WP_220271152.1">
    <property type="nucleotide sequence ID" value="NZ_QPJD01000006.1"/>
</dbReference>
<reference evidence="3 4" key="1">
    <citation type="submission" date="2018-07" db="EMBL/GenBank/DDBJ databases">
        <title>Genomic Encyclopedia of Type Strains, Phase III (KMG-III): the genomes of soil and plant-associated and newly described type strains.</title>
        <authorList>
            <person name="Whitman W."/>
        </authorList>
    </citation>
    <scope>NUCLEOTIDE SEQUENCE [LARGE SCALE GENOMIC DNA]</scope>
    <source>
        <strain evidence="3 4">CECT 7506</strain>
    </source>
</reference>
<dbReference type="SUPFAM" id="SSF49265">
    <property type="entry name" value="Fibronectin type III"/>
    <property type="match status" value="1"/>
</dbReference>
<dbReference type="InterPro" id="IPR008929">
    <property type="entry name" value="Chondroitin_lyas"/>
</dbReference>
<dbReference type="Gene3D" id="2.80.10.50">
    <property type="match status" value="1"/>
</dbReference>
<keyword evidence="4" id="KW-1185">Reference proteome</keyword>
<dbReference type="PROSITE" id="PS50853">
    <property type="entry name" value="FN3"/>
    <property type="match status" value="1"/>
</dbReference>
<keyword evidence="3" id="KW-0430">Lectin</keyword>
<feature type="chain" id="PRO_5016719499" evidence="1">
    <location>
        <begin position="38"/>
        <end position="715"/>
    </location>
</feature>
<dbReference type="CDD" id="cd00161">
    <property type="entry name" value="beta-trefoil_Ricin-like"/>
    <property type="match status" value="1"/>
</dbReference>
<protein>
    <submittedName>
        <fullName evidence="3">Ricin-type beta-trefoil lectin protein</fullName>
    </submittedName>
</protein>
<sequence>MYLFEKNSFPHRIVSGILCLVLAMTTFLTIGSQTAQAAISPLITPYKPQVVSTSANLSYTDSSGNTVTGTINHPGIAMSQTDLDNMRDHVRAGDEPWNTAFNAFAADSQSSKTPRIYYENTYIFKHIQGPWGFNDIYTDPANPKYYSNPSEYVGARANTDSETALMQAVMWYITGDVTYRTNAMKIIRSYSAAEDIVTHTNFRFAIMSYLLSAAAEILRYSDTLTLSEKWTDADTANLTHLMDIVAVTYNAHGMFMNQHQFGVMGTMGRAIFTNNLQLYDEAVEATTVNAAGNDGGRNGSIKHQMRWMTKNERTGEPLDPSDYHVQLVEMGRDQGHTYADIAGLSTLAQTINAQGTKVDPVTGARSTAANAVNAFNYLDDRLLEGTTYALKYHLGYEMLWTPAWANENSTIQYYDKINPWPGRGRFDPYLSVLYNYYKYIEGRDMTQEKYKYLAYAYETRMPEVAQKDYPLASLLYTPDTAKTDGLSNKITLGSITGLTATAAGANTIYLSWEGVPNALGYNIYRSTDPNGTFTKISSAPTAATVYRDTSLTPDTTYYYQVEVAGGSKSAVVSAATGGSSGTASVRFKNAATGLYIDGIGRTVNGSAAGQWSSSTSNNQRWIEEISGSYVRFKNVATGLYLDGMGLTTNGSIAGQWSSSTSNNQQWSVSIDGNNVRIRNRASGLYLDGVGRTTDGADLGQYGGGSSANQRWQIVN</sequence>